<dbReference type="Pfam" id="PF00078">
    <property type="entry name" value="RVT_1"/>
    <property type="match status" value="1"/>
</dbReference>
<accession>A0A833T8A3</accession>
<dbReference type="SUPFAM" id="SSF56219">
    <property type="entry name" value="DNase I-like"/>
    <property type="match status" value="1"/>
</dbReference>
<organism evidence="2 3">
    <name type="scientific">Juglans regia</name>
    <name type="common">English walnut</name>
    <dbReference type="NCBI Taxonomy" id="51240"/>
    <lineage>
        <taxon>Eukaryota</taxon>
        <taxon>Viridiplantae</taxon>
        <taxon>Streptophyta</taxon>
        <taxon>Embryophyta</taxon>
        <taxon>Tracheophyta</taxon>
        <taxon>Spermatophyta</taxon>
        <taxon>Magnoliopsida</taxon>
        <taxon>eudicotyledons</taxon>
        <taxon>Gunneridae</taxon>
        <taxon>Pentapetalae</taxon>
        <taxon>rosids</taxon>
        <taxon>fabids</taxon>
        <taxon>Fagales</taxon>
        <taxon>Juglandaceae</taxon>
        <taxon>Juglans</taxon>
    </lineage>
</organism>
<comment type="caution">
    <text evidence="2">The sequence shown here is derived from an EMBL/GenBank/DDBJ whole genome shotgun (WGS) entry which is preliminary data.</text>
</comment>
<evidence type="ECO:0000313" key="2">
    <source>
        <dbReference type="EMBL" id="KAF5442431.1"/>
    </source>
</evidence>
<dbReference type="Gene3D" id="3.60.10.10">
    <property type="entry name" value="Endonuclease/exonuclease/phosphatase"/>
    <property type="match status" value="1"/>
</dbReference>
<dbReference type="PANTHER" id="PTHR33710:SF64">
    <property type="entry name" value="ENDONUCLEASE_EXONUCLEASE_PHOSPHATASE DOMAIN-CONTAINING PROTEIN"/>
    <property type="match status" value="1"/>
</dbReference>
<feature type="domain" description="Reverse transcriptase" evidence="1">
    <location>
        <begin position="230"/>
        <end position="344"/>
    </location>
</feature>
<proteinExistence type="predicted"/>
<dbReference type="Proteomes" id="UP000619265">
    <property type="component" value="Unassembled WGS sequence"/>
</dbReference>
<sequence>MGGDFNITRFPSEQSGHHRHTLAMAEFSEFIFDMDLMDLPLVGGEYTWSNGRAWSKLDRFLVSPLWEAHYPEVSQKRLARVSSDHFPILLDCGGIQGGRRYFKFENMWLKVNGFVEMVRTWWTSYQFSGTPSFILAGKMKALKQDLKKWNLEVFGHIDNQKSILLEELQELEGTQVLSSSADLESHIAHYYETLLTEPVTWRPKLDDLPFEAIDPQLFEKSPNATFIALIPKKYGASNIEDFRPISLISSVYKIISKVLANRLSLVLENIISKPQNAFIQGRYILNSVLIANECLDARLREGSPGILCKLDMEKAYDHVNWDFLLYLLKRCGFGDRWISWMRFCISTARFSVLVNGTPAVMEALSKMLQATVSGGFLSGFQVGNGSVSGLKVNLDKSELVPVGVVPNIRNLASLLGCRVSSFPMKYLGLPLGATFKSRAIWDGLVTFFRVYHGATRQLEMEVPES</sequence>
<dbReference type="EMBL" id="LIHL02000016">
    <property type="protein sequence ID" value="KAF5442431.1"/>
    <property type="molecule type" value="Genomic_DNA"/>
</dbReference>
<dbReference type="CDD" id="cd01650">
    <property type="entry name" value="RT_nLTR_like"/>
    <property type="match status" value="1"/>
</dbReference>
<name>A0A833T8A3_JUGRE</name>
<dbReference type="AlphaFoldDB" id="A0A833T8A3"/>
<gene>
    <name evidence="2" type="ORF">F2P56_035089</name>
</gene>
<dbReference type="PANTHER" id="PTHR33710">
    <property type="entry name" value="BNAC02G09200D PROTEIN"/>
    <property type="match status" value="1"/>
</dbReference>
<evidence type="ECO:0000259" key="1">
    <source>
        <dbReference type="Pfam" id="PF00078"/>
    </source>
</evidence>
<reference evidence="2" key="2">
    <citation type="submission" date="2020-03" db="EMBL/GenBank/DDBJ databases">
        <title>Walnut 2.0.</title>
        <authorList>
            <person name="Marrano A."/>
            <person name="Britton M."/>
            <person name="Zimin A.V."/>
            <person name="Zaini P.A."/>
            <person name="Workman R."/>
            <person name="Puiu D."/>
            <person name="Bianco L."/>
            <person name="Allen B.J."/>
            <person name="Troggio M."/>
            <person name="Leslie C.A."/>
            <person name="Timp W."/>
            <person name="Dendekar A."/>
            <person name="Salzberg S.L."/>
            <person name="Neale D.B."/>
        </authorList>
    </citation>
    <scope>NUCLEOTIDE SEQUENCE</scope>
    <source>
        <tissue evidence="2">Leaves</tissue>
    </source>
</reference>
<protein>
    <recommendedName>
        <fullName evidence="1">Reverse transcriptase domain-containing protein</fullName>
    </recommendedName>
</protein>
<dbReference type="InterPro" id="IPR036691">
    <property type="entry name" value="Endo/exonu/phosph_ase_sf"/>
</dbReference>
<reference evidence="2" key="1">
    <citation type="submission" date="2015-10" db="EMBL/GenBank/DDBJ databases">
        <authorList>
            <person name="Martinez-Garcia P.J."/>
            <person name="Crepeau M.W."/>
            <person name="Puiu D."/>
            <person name="Gonzalez-Ibeas D."/>
            <person name="Whalen J."/>
            <person name="Stevens K."/>
            <person name="Paul R."/>
            <person name="Butterfield T."/>
            <person name="Britton M."/>
            <person name="Reagan R."/>
            <person name="Chakraborty S."/>
            <person name="Walawage S.L."/>
            <person name="Vasquez-Gross H.A."/>
            <person name="Cardeno C."/>
            <person name="Famula R."/>
            <person name="Pratt K."/>
            <person name="Kuruganti S."/>
            <person name="Aradhya M.K."/>
            <person name="Leslie C.A."/>
            <person name="Dandekar A.M."/>
            <person name="Salzberg S.L."/>
            <person name="Wegrzyn J.L."/>
            <person name="Langley C.H."/>
            <person name="Neale D.B."/>
        </authorList>
    </citation>
    <scope>NUCLEOTIDE SEQUENCE</scope>
    <source>
        <tissue evidence="2">Leaves</tissue>
    </source>
</reference>
<dbReference type="Gramene" id="Jr16_02910_p1">
    <property type="protein sequence ID" value="cds.Jr16_02910_p1"/>
    <property type="gene ID" value="Jr16_02910"/>
</dbReference>
<evidence type="ECO:0000313" key="3">
    <source>
        <dbReference type="Proteomes" id="UP000619265"/>
    </source>
</evidence>
<dbReference type="InterPro" id="IPR000477">
    <property type="entry name" value="RT_dom"/>
</dbReference>